<evidence type="ECO:0000313" key="2">
    <source>
        <dbReference type="Proteomes" id="UP000325577"/>
    </source>
</evidence>
<name>A0A5J5AM14_9ASTE</name>
<reference evidence="1 2" key="1">
    <citation type="submission" date="2019-09" db="EMBL/GenBank/DDBJ databases">
        <title>A chromosome-level genome assembly of the Chinese tupelo Nyssa sinensis.</title>
        <authorList>
            <person name="Yang X."/>
            <person name="Kang M."/>
            <person name="Yang Y."/>
            <person name="Xiong H."/>
            <person name="Wang M."/>
            <person name="Zhang Z."/>
            <person name="Wang Z."/>
            <person name="Wu H."/>
            <person name="Ma T."/>
            <person name="Liu J."/>
            <person name="Xi Z."/>
        </authorList>
    </citation>
    <scope>NUCLEOTIDE SEQUENCE [LARGE SCALE GENOMIC DNA]</scope>
    <source>
        <strain evidence="1">J267</strain>
        <tissue evidence="1">Leaf</tissue>
    </source>
</reference>
<keyword evidence="2" id="KW-1185">Reference proteome</keyword>
<protein>
    <submittedName>
        <fullName evidence="1">Uncharacterized protein</fullName>
    </submittedName>
</protein>
<gene>
    <name evidence="1" type="ORF">F0562_006513</name>
</gene>
<proteinExistence type="predicted"/>
<dbReference type="AlphaFoldDB" id="A0A5J5AM14"/>
<dbReference type="EMBL" id="CM018043">
    <property type="protein sequence ID" value="KAA8531770.1"/>
    <property type="molecule type" value="Genomic_DNA"/>
</dbReference>
<accession>A0A5J5AM14</accession>
<dbReference type="Proteomes" id="UP000325577">
    <property type="component" value="Linkage Group LG2"/>
</dbReference>
<evidence type="ECO:0000313" key="1">
    <source>
        <dbReference type="EMBL" id="KAA8531770.1"/>
    </source>
</evidence>
<organism evidence="1 2">
    <name type="scientific">Nyssa sinensis</name>
    <dbReference type="NCBI Taxonomy" id="561372"/>
    <lineage>
        <taxon>Eukaryota</taxon>
        <taxon>Viridiplantae</taxon>
        <taxon>Streptophyta</taxon>
        <taxon>Embryophyta</taxon>
        <taxon>Tracheophyta</taxon>
        <taxon>Spermatophyta</taxon>
        <taxon>Magnoliopsida</taxon>
        <taxon>eudicotyledons</taxon>
        <taxon>Gunneridae</taxon>
        <taxon>Pentapetalae</taxon>
        <taxon>asterids</taxon>
        <taxon>Cornales</taxon>
        <taxon>Nyssaceae</taxon>
        <taxon>Nyssa</taxon>
    </lineage>
</organism>
<sequence>MLSARWAHPPTFIKSSVDCHAGGSGRLLSTLAIASRTTVGFKTVLHLNFQGFNCIFHFEVAEQFQPLSRCREN</sequence>